<dbReference type="AlphaFoldDB" id="A0A9D4U5B6"/>
<keyword evidence="3 6" id="KW-0479">Metal-binding</keyword>
<keyword evidence="9" id="KW-0472">Membrane</keyword>
<dbReference type="PANTHER" id="PTHR47944">
    <property type="entry name" value="CYTOCHROME P450 98A9"/>
    <property type="match status" value="1"/>
</dbReference>
<evidence type="ECO:0000256" key="8">
    <source>
        <dbReference type="SAM" id="MobiDB-lite"/>
    </source>
</evidence>
<keyword evidence="11" id="KW-1185">Reference proteome</keyword>
<dbReference type="PRINTS" id="PR00463">
    <property type="entry name" value="EP450I"/>
</dbReference>
<dbReference type="InterPro" id="IPR036396">
    <property type="entry name" value="Cyt_P450_sf"/>
</dbReference>
<keyword evidence="4 7" id="KW-0560">Oxidoreductase</keyword>
<keyword evidence="7" id="KW-0503">Monooxygenase</keyword>
<evidence type="ECO:0008006" key="12">
    <source>
        <dbReference type="Google" id="ProtNLM"/>
    </source>
</evidence>
<dbReference type="InterPro" id="IPR017972">
    <property type="entry name" value="Cyt_P450_CS"/>
</dbReference>
<keyword evidence="5 6" id="KW-0408">Iron</keyword>
<dbReference type="SUPFAM" id="SSF48264">
    <property type="entry name" value="Cytochrome P450"/>
    <property type="match status" value="1"/>
</dbReference>
<keyword evidence="9" id="KW-0812">Transmembrane</keyword>
<keyword evidence="9" id="KW-1133">Transmembrane helix</keyword>
<comment type="similarity">
    <text evidence="1 7">Belongs to the cytochrome P450 family.</text>
</comment>
<comment type="cofactor">
    <cofactor evidence="6">
        <name>heme</name>
        <dbReference type="ChEBI" id="CHEBI:30413"/>
    </cofactor>
</comment>
<evidence type="ECO:0000313" key="11">
    <source>
        <dbReference type="Proteomes" id="UP000886520"/>
    </source>
</evidence>
<evidence type="ECO:0000256" key="9">
    <source>
        <dbReference type="SAM" id="Phobius"/>
    </source>
</evidence>
<dbReference type="GO" id="GO:0005506">
    <property type="term" value="F:iron ion binding"/>
    <property type="evidence" value="ECO:0007669"/>
    <property type="project" value="InterPro"/>
</dbReference>
<proteinExistence type="inferred from homology"/>
<dbReference type="Gene3D" id="1.10.630.10">
    <property type="entry name" value="Cytochrome P450"/>
    <property type="match status" value="3"/>
</dbReference>
<dbReference type="OrthoDB" id="3945418at2759"/>
<name>A0A9D4U5B6_ADICA</name>
<organism evidence="10 11">
    <name type="scientific">Adiantum capillus-veneris</name>
    <name type="common">Maidenhair fern</name>
    <dbReference type="NCBI Taxonomy" id="13818"/>
    <lineage>
        <taxon>Eukaryota</taxon>
        <taxon>Viridiplantae</taxon>
        <taxon>Streptophyta</taxon>
        <taxon>Embryophyta</taxon>
        <taxon>Tracheophyta</taxon>
        <taxon>Polypodiopsida</taxon>
        <taxon>Polypodiidae</taxon>
        <taxon>Polypodiales</taxon>
        <taxon>Pteridineae</taxon>
        <taxon>Pteridaceae</taxon>
        <taxon>Vittarioideae</taxon>
        <taxon>Adiantum</taxon>
    </lineage>
</organism>
<dbReference type="EMBL" id="JABFUD020000024">
    <property type="protein sequence ID" value="KAI5060511.1"/>
    <property type="molecule type" value="Genomic_DNA"/>
</dbReference>
<accession>A0A9D4U5B6</accession>
<feature type="region of interest" description="Disordered" evidence="8">
    <location>
        <begin position="430"/>
        <end position="471"/>
    </location>
</feature>
<dbReference type="InterPro" id="IPR002401">
    <property type="entry name" value="Cyt_P450_E_grp-I"/>
</dbReference>
<feature type="binding site" description="axial binding residue" evidence="6">
    <location>
        <position position="398"/>
    </location>
    <ligand>
        <name>heme</name>
        <dbReference type="ChEBI" id="CHEBI:30413"/>
    </ligand>
    <ligandPart>
        <name>Fe</name>
        <dbReference type="ChEBI" id="CHEBI:18248"/>
    </ligandPart>
</feature>
<keyword evidence="2 6" id="KW-0349">Heme</keyword>
<evidence type="ECO:0000256" key="1">
    <source>
        <dbReference type="ARBA" id="ARBA00010617"/>
    </source>
</evidence>
<dbReference type="GO" id="GO:0016705">
    <property type="term" value="F:oxidoreductase activity, acting on paired donors, with incorporation or reduction of molecular oxygen"/>
    <property type="evidence" value="ECO:0007669"/>
    <property type="project" value="InterPro"/>
</dbReference>
<evidence type="ECO:0000256" key="3">
    <source>
        <dbReference type="ARBA" id="ARBA00022723"/>
    </source>
</evidence>
<evidence type="ECO:0000256" key="7">
    <source>
        <dbReference type="RuleBase" id="RU000461"/>
    </source>
</evidence>
<dbReference type="GO" id="GO:0004497">
    <property type="term" value="F:monooxygenase activity"/>
    <property type="evidence" value="ECO:0007669"/>
    <property type="project" value="UniProtKB-KW"/>
</dbReference>
<reference evidence="10" key="1">
    <citation type="submission" date="2021-01" db="EMBL/GenBank/DDBJ databases">
        <title>Adiantum capillus-veneris genome.</title>
        <authorList>
            <person name="Fang Y."/>
            <person name="Liao Q."/>
        </authorList>
    </citation>
    <scope>NUCLEOTIDE SEQUENCE</scope>
    <source>
        <strain evidence="10">H3</strain>
        <tissue evidence="10">Leaf</tissue>
    </source>
</reference>
<dbReference type="InterPro" id="IPR001128">
    <property type="entry name" value="Cyt_P450"/>
</dbReference>
<gene>
    <name evidence="10" type="ORF">GOP47_0024931</name>
</gene>
<dbReference type="Pfam" id="PF00067">
    <property type="entry name" value="p450"/>
    <property type="match status" value="3"/>
</dbReference>
<evidence type="ECO:0000256" key="4">
    <source>
        <dbReference type="ARBA" id="ARBA00023002"/>
    </source>
</evidence>
<evidence type="ECO:0000256" key="6">
    <source>
        <dbReference type="PIRSR" id="PIRSR602401-1"/>
    </source>
</evidence>
<evidence type="ECO:0000256" key="5">
    <source>
        <dbReference type="ARBA" id="ARBA00023004"/>
    </source>
</evidence>
<sequence>MIMSSDIGTLGTILLSYNGWWYAISMVASLLLIAVSYRGRPRGRLPPGPSMGLPILGHMHLLGPLPHKSLRALSLKYGPIIFLRLGSSPPWSSLRPLLRSNSCMTTMRTSPFARPWSPLSISFSATRLADDPRWKAIRRLFVQELLSPKSLLTSKHVRNQEMGLLLHEARCSAASGKPVNIRELAYSWTTNVMACLLISQRLSDAPYRRLRAIPALVRTSRAATEGESSGKAYGCALATDPGQTTAAAGRSRSPGRSSLSIFGYLRHSSRHSDESEYAPVKGAIVEILLASSDTTTATIEWCMRELLRPPQLKMEKLQEEISALVGAGKQGTYRDCRLKNTRLFCNIWTIGRDESLWEAAHEFQPERFLPGGHASEVGLVGIQGYQPLIPFGRGRRGCPGSNAGIIMVSLFFTNLVHGFDWHSSSILAASSPGDEAADEGGGLLNIPSKPFTARPSIRGQEHGGMKSPQLT</sequence>
<protein>
    <recommendedName>
        <fullName evidence="12">Cytochrome P450</fullName>
    </recommendedName>
</protein>
<evidence type="ECO:0000313" key="10">
    <source>
        <dbReference type="EMBL" id="KAI5060511.1"/>
    </source>
</evidence>
<dbReference type="Proteomes" id="UP000886520">
    <property type="component" value="Chromosome 24"/>
</dbReference>
<dbReference type="PROSITE" id="PS00086">
    <property type="entry name" value="CYTOCHROME_P450"/>
    <property type="match status" value="1"/>
</dbReference>
<evidence type="ECO:0000256" key="2">
    <source>
        <dbReference type="ARBA" id="ARBA00022617"/>
    </source>
</evidence>
<feature type="transmembrane region" description="Helical" evidence="9">
    <location>
        <begin position="20"/>
        <end position="37"/>
    </location>
</feature>
<comment type="caution">
    <text evidence="10">The sequence shown here is derived from an EMBL/GenBank/DDBJ whole genome shotgun (WGS) entry which is preliminary data.</text>
</comment>
<dbReference type="GO" id="GO:0020037">
    <property type="term" value="F:heme binding"/>
    <property type="evidence" value="ECO:0007669"/>
    <property type="project" value="InterPro"/>
</dbReference>
<dbReference type="PANTHER" id="PTHR47944:SF15">
    <property type="entry name" value="CYTOCHROME P450"/>
    <property type="match status" value="1"/>
</dbReference>